<dbReference type="InterPro" id="IPR047122">
    <property type="entry name" value="Trans-enoyl_RdTase-like"/>
</dbReference>
<keyword evidence="3" id="KW-1185">Reference proteome</keyword>
<proteinExistence type="predicted"/>
<name>A0ABR1JUL3_9AGAR</name>
<dbReference type="InterPro" id="IPR013149">
    <property type="entry name" value="ADH-like_C"/>
</dbReference>
<feature type="domain" description="Enoyl reductase (ER)" evidence="1">
    <location>
        <begin position="16"/>
        <end position="375"/>
    </location>
</feature>
<dbReference type="CDD" id="cd08249">
    <property type="entry name" value="enoyl_reductase_like"/>
    <property type="match status" value="1"/>
</dbReference>
<dbReference type="PANTHER" id="PTHR45348">
    <property type="entry name" value="HYPOTHETICAL OXIDOREDUCTASE (EUROFUNG)"/>
    <property type="match status" value="1"/>
</dbReference>
<dbReference type="PANTHER" id="PTHR45348:SF3">
    <property type="entry name" value="ENOYL REDUCTASE (ER) DOMAIN-CONTAINING PROTEIN"/>
    <property type="match status" value="1"/>
</dbReference>
<evidence type="ECO:0000313" key="2">
    <source>
        <dbReference type="EMBL" id="KAK7464441.1"/>
    </source>
</evidence>
<dbReference type="Gene3D" id="3.90.180.10">
    <property type="entry name" value="Medium-chain alcohol dehydrogenases, catalytic domain"/>
    <property type="match status" value="1"/>
</dbReference>
<evidence type="ECO:0000313" key="3">
    <source>
        <dbReference type="Proteomes" id="UP001498398"/>
    </source>
</evidence>
<organism evidence="2 3">
    <name type="scientific">Marasmiellus scandens</name>
    <dbReference type="NCBI Taxonomy" id="2682957"/>
    <lineage>
        <taxon>Eukaryota</taxon>
        <taxon>Fungi</taxon>
        <taxon>Dikarya</taxon>
        <taxon>Basidiomycota</taxon>
        <taxon>Agaricomycotina</taxon>
        <taxon>Agaricomycetes</taxon>
        <taxon>Agaricomycetidae</taxon>
        <taxon>Agaricales</taxon>
        <taxon>Marasmiineae</taxon>
        <taxon>Omphalotaceae</taxon>
        <taxon>Marasmiellus</taxon>
    </lineage>
</organism>
<dbReference type="SUPFAM" id="SSF50129">
    <property type="entry name" value="GroES-like"/>
    <property type="match status" value="1"/>
</dbReference>
<sequence length="378" mass="40846">MSTTKTHTAIATLRPGQFSAIQVPTPTPGPGEVLVKVSYASMIAFDTYVNDLGYYVKEEDFPVIFGFNAAGVIEEVGAGVDDLKVGDRVTAFTFGPSKRKGMQQYMVQPRVVCAKIPDTLPLDAASTIPDNFITAFNTLFSPIYFALPIPSFGVDSSSTSTTDTVPPKTTPILIYGAGSTTGQYAIQLLHAAGYTNVLATASPKHHEYLKSLGAKHVFDYRGDVSSLAFQILSVTQGTKIDYVLDCVTAQGTLARIAQIVNPNGGKVALLLPIKEGDSVRGVGGKDNMVFELPEDQNPLPKGVKELGVRNFLYLENSYLKENLMPKILPHLLESGTIQPNRMRLLDQSFGSLEERVGTGLDLLRNNKVSGEKVVVKID</sequence>
<dbReference type="Gene3D" id="3.40.50.720">
    <property type="entry name" value="NAD(P)-binding Rossmann-like Domain"/>
    <property type="match status" value="1"/>
</dbReference>
<evidence type="ECO:0000259" key="1">
    <source>
        <dbReference type="SMART" id="SM00829"/>
    </source>
</evidence>
<dbReference type="SMART" id="SM00829">
    <property type="entry name" value="PKS_ER"/>
    <property type="match status" value="1"/>
</dbReference>
<dbReference type="Pfam" id="PF08240">
    <property type="entry name" value="ADH_N"/>
    <property type="match status" value="1"/>
</dbReference>
<accession>A0ABR1JUL3</accession>
<comment type="caution">
    <text evidence="2">The sequence shown here is derived from an EMBL/GenBank/DDBJ whole genome shotgun (WGS) entry which is preliminary data.</text>
</comment>
<dbReference type="InterPro" id="IPR020843">
    <property type="entry name" value="ER"/>
</dbReference>
<dbReference type="InterPro" id="IPR011032">
    <property type="entry name" value="GroES-like_sf"/>
</dbReference>
<dbReference type="EMBL" id="JBANRG010000008">
    <property type="protein sequence ID" value="KAK7464441.1"/>
    <property type="molecule type" value="Genomic_DNA"/>
</dbReference>
<protein>
    <recommendedName>
        <fullName evidence="1">Enoyl reductase (ER) domain-containing protein</fullName>
    </recommendedName>
</protein>
<dbReference type="InterPro" id="IPR036291">
    <property type="entry name" value="NAD(P)-bd_dom_sf"/>
</dbReference>
<dbReference type="InterPro" id="IPR013154">
    <property type="entry name" value="ADH-like_N"/>
</dbReference>
<gene>
    <name evidence="2" type="ORF">VKT23_006610</name>
</gene>
<dbReference type="Proteomes" id="UP001498398">
    <property type="component" value="Unassembled WGS sequence"/>
</dbReference>
<dbReference type="SUPFAM" id="SSF51735">
    <property type="entry name" value="NAD(P)-binding Rossmann-fold domains"/>
    <property type="match status" value="1"/>
</dbReference>
<reference evidence="2 3" key="1">
    <citation type="submission" date="2024-01" db="EMBL/GenBank/DDBJ databases">
        <title>A draft genome for the cacao thread blight pathogen Marasmiellus scandens.</title>
        <authorList>
            <person name="Baruah I.K."/>
            <person name="Leung J."/>
            <person name="Bukari Y."/>
            <person name="Amoako-Attah I."/>
            <person name="Meinhardt L.W."/>
            <person name="Bailey B.A."/>
            <person name="Cohen S.P."/>
        </authorList>
    </citation>
    <scope>NUCLEOTIDE SEQUENCE [LARGE SCALE GENOMIC DNA]</scope>
    <source>
        <strain evidence="2 3">GH-19</strain>
    </source>
</reference>
<dbReference type="Pfam" id="PF00107">
    <property type="entry name" value="ADH_zinc_N"/>
    <property type="match status" value="1"/>
</dbReference>